<comment type="subcellular location">
    <subcellularLocation>
        <location evidence="1">Cell membrane</location>
        <topology evidence="1">Multi-pass membrane protein</topology>
    </subcellularLocation>
</comment>
<dbReference type="Pfam" id="PF12698">
    <property type="entry name" value="ABC2_membrane_3"/>
    <property type="match status" value="1"/>
</dbReference>
<dbReference type="InterPro" id="IPR013525">
    <property type="entry name" value="ABC2_TM"/>
</dbReference>
<dbReference type="GO" id="GO:0140359">
    <property type="term" value="F:ABC-type transporter activity"/>
    <property type="evidence" value="ECO:0007669"/>
    <property type="project" value="InterPro"/>
</dbReference>
<keyword evidence="5 6" id="KW-0472">Membrane</keyword>
<dbReference type="EMBL" id="UOGA01000152">
    <property type="protein sequence ID" value="VAX19318.1"/>
    <property type="molecule type" value="Genomic_DNA"/>
</dbReference>
<name>A0A3B1C634_9ZZZZ</name>
<proteinExistence type="predicted"/>
<evidence type="ECO:0000256" key="3">
    <source>
        <dbReference type="ARBA" id="ARBA00022692"/>
    </source>
</evidence>
<dbReference type="InterPro" id="IPR051449">
    <property type="entry name" value="ABC-2_transporter_component"/>
</dbReference>
<gene>
    <name evidence="8" type="ORF">MNBD_NITROSPINAE04-547</name>
</gene>
<keyword evidence="4 6" id="KW-1133">Transmembrane helix</keyword>
<reference evidence="8" key="1">
    <citation type="submission" date="2018-06" db="EMBL/GenBank/DDBJ databases">
        <authorList>
            <person name="Zhirakovskaya E."/>
        </authorList>
    </citation>
    <scope>NUCLEOTIDE SEQUENCE</scope>
</reference>
<evidence type="ECO:0000313" key="8">
    <source>
        <dbReference type="EMBL" id="VAX19318.1"/>
    </source>
</evidence>
<accession>A0A3B1C634</accession>
<keyword evidence="2" id="KW-1003">Cell membrane</keyword>
<evidence type="ECO:0000259" key="7">
    <source>
        <dbReference type="Pfam" id="PF12698"/>
    </source>
</evidence>
<feature type="transmembrane region" description="Helical" evidence="6">
    <location>
        <begin position="50"/>
        <end position="72"/>
    </location>
</feature>
<evidence type="ECO:0000256" key="6">
    <source>
        <dbReference type="SAM" id="Phobius"/>
    </source>
</evidence>
<organism evidence="8">
    <name type="scientific">hydrothermal vent metagenome</name>
    <dbReference type="NCBI Taxonomy" id="652676"/>
    <lineage>
        <taxon>unclassified sequences</taxon>
        <taxon>metagenomes</taxon>
        <taxon>ecological metagenomes</taxon>
    </lineage>
</organism>
<feature type="non-terminal residue" evidence="8">
    <location>
        <position position="1"/>
    </location>
</feature>
<keyword evidence="3 6" id="KW-0812">Transmembrane</keyword>
<evidence type="ECO:0000256" key="2">
    <source>
        <dbReference type="ARBA" id="ARBA00022475"/>
    </source>
</evidence>
<dbReference type="AlphaFoldDB" id="A0A3B1C634"/>
<feature type="transmembrane region" description="Helical" evidence="6">
    <location>
        <begin position="116"/>
        <end position="137"/>
    </location>
</feature>
<dbReference type="PANTHER" id="PTHR30294:SF29">
    <property type="entry name" value="MULTIDRUG ABC TRANSPORTER PERMEASE YBHS-RELATED"/>
    <property type="match status" value="1"/>
</dbReference>
<dbReference type="PANTHER" id="PTHR30294">
    <property type="entry name" value="MEMBRANE COMPONENT OF ABC TRANSPORTER YHHJ-RELATED"/>
    <property type="match status" value="1"/>
</dbReference>
<feature type="domain" description="ABC-2 type transporter transmembrane" evidence="7">
    <location>
        <begin position="8"/>
        <end position="180"/>
    </location>
</feature>
<evidence type="ECO:0000256" key="4">
    <source>
        <dbReference type="ARBA" id="ARBA00022989"/>
    </source>
</evidence>
<feature type="transmembrane region" description="Helical" evidence="6">
    <location>
        <begin position="84"/>
        <end position="104"/>
    </location>
</feature>
<feature type="transmembrane region" description="Helical" evidence="6">
    <location>
        <begin position="6"/>
        <end position="29"/>
    </location>
</feature>
<evidence type="ECO:0000256" key="1">
    <source>
        <dbReference type="ARBA" id="ARBA00004651"/>
    </source>
</evidence>
<sequence>TEFVIRPFFGIVSVVMLIIMPMLTMRSFAEEKKTGTMELLLTFPVRDSEAILGKFAGCMGIFVIMLGLSFPAILLVEYFGDPEWAVIATGYIGLLMMGAAFISLGIFMSSITENQIIAAVLSFAALMILYMVGYTAGLAGEFVGRILEYISFTFHYEKFARGVVDTSDVVYYLLFTVLFLFLSMRSLESKRWRG</sequence>
<feature type="transmembrane region" description="Helical" evidence="6">
    <location>
        <begin position="169"/>
        <end position="187"/>
    </location>
</feature>
<dbReference type="GO" id="GO:0005886">
    <property type="term" value="C:plasma membrane"/>
    <property type="evidence" value="ECO:0007669"/>
    <property type="project" value="UniProtKB-SubCell"/>
</dbReference>
<evidence type="ECO:0000256" key="5">
    <source>
        <dbReference type="ARBA" id="ARBA00023136"/>
    </source>
</evidence>
<protein>
    <submittedName>
        <fullName evidence="8">Gliding motility-associated ABC transporter permease protein GldF</fullName>
    </submittedName>
</protein>